<dbReference type="InterPro" id="IPR028082">
    <property type="entry name" value="Peripla_BP_I"/>
</dbReference>
<dbReference type="InterPro" id="IPR000843">
    <property type="entry name" value="HTH_LacI"/>
</dbReference>
<keyword evidence="1" id="KW-0678">Repressor</keyword>
<dbReference type="PANTHER" id="PTHR30146">
    <property type="entry name" value="LACI-RELATED TRANSCRIPTIONAL REPRESSOR"/>
    <property type="match status" value="1"/>
</dbReference>
<dbReference type="GO" id="GO:0003677">
    <property type="term" value="F:DNA binding"/>
    <property type="evidence" value="ECO:0007669"/>
    <property type="project" value="UniProtKB-KW"/>
</dbReference>
<dbReference type="Pfam" id="PF00356">
    <property type="entry name" value="LacI"/>
    <property type="match status" value="1"/>
</dbReference>
<dbReference type="CDD" id="cd01392">
    <property type="entry name" value="HTH_LacI"/>
    <property type="match status" value="1"/>
</dbReference>
<evidence type="ECO:0000313" key="7">
    <source>
        <dbReference type="Proteomes" id="UP000502657"/>
    </source>
</evidence>
<evidence type="ECO:0000313" key="6">
    <source>
        <dbReference type="EMBL" id="QJT37251.1"/>
    </source>
</evidence>
<dbReference type="Proteomes" id="UP000502657">
    <property type="component" value="Chromosome"/>
</dbReference>
<evidence type="ECO:0000256" key="3">
    <source>
        <dbReference type="ARBA" id="ARBA00023125"/>
    </source>
</evidence>
<sequence length="377" mass="41072">MEKKKRITIAQIAELAGVSKATASLVLNGKSAEYRIADDTRKRIQAVADECHYLPSFHARSLRETRSYTWGLVIPDLTNFGFASIARALEAHCREAGIQLLIACSEDDPALEQRVVDNLISRQVDGLIVASSGHSDDIYARIHDRLPVVQLDRHIGESRLPMVISDACKATAELVRDMASECGEEIYYFGGLLDLSPSRHRLAGYELGLHRAGLEADPARVRHRDYQPSSGYQLMAELVAELGAPPRGLFTASFTLLEGVLRYLNEAGLMETGMRLCTFDDHDLLDCIPMRIDSVAQDCPALARAAFELMQQLIAGNPPAQTAQVITPGCAGAVAASHAGSSVRYGKAPPILAGLFVGRHGGPAPFNPWCWRARRSA</sequence>
<dbReference type="PANTHER" id="PTHR30146:SF45">
    <property type="entry name" value="CATABOLITE REPRESSOR_ACTIVATOR"/>
    <property type="match status" value="1"/>
</dbReference>
<evidence type="ECO:0000256" key="1">
    <source>
        <dbReference type="ARBA" id="ARBA00022491"/>
    </source>
</evidence>
<evidence type="ECO:0000256" key="2">
    <source>
        <dbReference type="ARBA" id="ARBA00023015"/>
    </source>
</evidence>
<feature type="domain" description="HTH lacI-type" evidence="5">
    <location>
        <begin position="7"/>
        <end position="64"/>
    </location>
</feature>
<keyword evidence="4" id="KW-0804">Transcription</keyword>
<gene>
    <name evidence="6" type="ORF">E4188_00645</name>
</gene>
<dbReference type="SMART" id="SM00354">
    <property type="entry name" value="HTH_LACI"/>
    <property type="match status" value="1"/>
</dbReference>
<dbReference type="SUPFAM" id="SSF53822">
    <property type="entry name" value="Periplasmic binding protein-like I"/>
    <property type="match status" value="1"/>
</dbReference>
<name>A0ABX6NMS4_AERME</name>
<protein>
    <submittedName>
        <fullName evidence="6">LacI family DNA-binding transcriptional regulator</fullName>
    </submittedName>
</protein>
<dbReference type="Gene3D" id="3.40.50.2300">
    <property type="match status" value="2"/>
</dbReference>
<evidence type="ECO:0000256" key="4">
    <source>
        <dbReference type="ARBA" id="ARBA00023163"/>
    </source>
</evidence>
<dbReference type="InterPro" id="IPR010982">
    <property type="entry name" value="Lambda_DNA-bd_dom_sf"/>
</dbReference>
<keyword evidence="2" id="KW-0805">Transcription regulation</keyword>
<dbReference type="InterPro" id="IPR025997">
    <property type="entry name" value="SBP_2_dom"/>
</dbReference>
<organism evidence="6 7">
    <name type="scientific">Aeromonas media</name>
    <dbReference type="NCBI Taxonomy" id="651"/>
    <lineage>
        <taxon>Bacteria</taxon>
        <taxon>Pseudomonadati</taxon>
        <taxon>Pseudomonadota</taxon>
        <taxon>Gammaproteobacteria</taxon>
        <taxon>Aeromonadales</taxon>
        <taxon>Aeromonadaceae</taxon>
        <taxon>Aeromonas</taxon>
    </lineage>
</organism>
<dbReference type="Pfam" id="PF13407">
    <property type="entry name" value="Peripla_BP_4"/>
    <property type="match status" value="1"/>
</dbReference>
<reference evidence="6 7" key="1">
    <citation type="submission" date="2019-03" db="EMBL/GenBank/DDBJ databases">
        <title>Novel transposon Tn6433 accelerates the dissemination of tet(E) in Aeromonas from aerobic biofilm under oxytetracycline stress.</title>
        <authorList>
            <person name="Shi Y."/>
            <person name="Tian Z."/>
            <person name="Zhang Y."/>
            <person name="Zhang H."/>
            <person name="Yang M."/>
        </authorList>
    </citation>
    <scope>NUCLEOTIDE SEQUENCE [LARGE SCALE GENOMIC DNA]</scope>
    <source>
        <strain evidence="6 7">R50-22</strain>
    </source>
</reference>
<accession>A0ABX6NMS4</accession>
<proteinExistence type="predicted"/>
<keyword evidence="3 6" id="KW-0238">DNA-binding</keyword>
<evidence type="ECO:0000259" key="5">
    <source>
        <dbReference type="PROSITE" id="PS50932"/>
    </source>
</evidence>
<keyword evidence="7" id="KW-1185">Reference proteome</keyword>
<dbReference type="PROSITE" id="PS50932">
    <property type="entry name" value="HTH_LACI_2"/>
    <property type="match status" value="1"/>
</dbReference>
<dbReference type="CDD" id="cd06274">
    <property type="entry name" value="PBP1_FruR"/>
    <property type="match status" value="1"/>
</dbReference>
<dbReference type="EMBL" id="CP038448">
    <property type="protein sequence ID" value="QJT37251.1"/>
    <property type="molecule type" value="Genomic_DNA"/>
</dbReference>
<dbReference type="SUPFAM" id="SSF47413">
    <property type="entry name" value="lambda repressor-like DNA-binding domains"/>
    <property type="match status" value="1"/>
</dbReference>
<dbReference type="Gene3D" id="1.10.260.40">
    <property type="entry name" value="lambda repressor-like DNA-binding domains"/>
    <property type="match status" value="1"/>
</dbReference>